<dbReference type="InterPro" id="IPR024586">
    <property type="entry name" value="DnaJ-like_C11_C"/>
</dbReference>
<keyword evidence="5" id="KW-1133">Transmembrane helix</keyword>
<dbReference type="AlphaFoldDB" id="A0A0F7SJ92"/>
<dbReference type="EMBL" id="LN483345">
    <property type="protein sequence ID" value="CDZ98500.1"/>
    <property type="molecule type" value="Genomic_DNA"/>
</dbReference>
<dbReference type="PRINTS" id="PR00625">
    <property type="entry name" value="JDOMAIN"/>
</dbReference>
<dbReference type="GO" id="GO:0005739">
    <property type="term" value="C:mitochondrion"/>
    <property type="evidence" value="ECO:0007669"/>
    <property type="project" value="GOC"/>
</dbReference>
<dbReference type="InterPro" id="IPR001623">
    <property type="entry name" value="DnaJ_domain"/>
</dbReference>
<dbReference type="PANTHER" id="PTHR44157">
    <property type="entry name" value="DNAJ HOMOLOG SUBFAMILY C MEMBER 11"/>
    <property type="match status" value="1"/>
</dbReference>
<feature type="region of interest" description="Disordered" evidence="4">
    <location>
        <begin position="42"/>
        <end position="67"/>
    </location>
</feature>
<dbReference type="InterPro" id="IPR055225">
    <property type="entry name" value="DNAJC11-like_beta-barrel"/>
</dbReference>
<dbReference type="Pfam" id="PF00226">
    <property type="entry name" value="DnaJ"/>
    <property type="match status" value="1"/>
</dbReference>
<keyword evidence="5" id="KW-0812">Transmembrane</keyword>
<dbReference type="Gene3D" id="1.10.287.110">
    <property type="entry name" value="DnaJ domain"/>
    <property type="match status" value="1"/>
</dbReference>
<dbReference type="InterPro" id="IPR018253">
    <property type="entry name" value="DnaJ_domain_CS"/>
</dbReference>
<evidence type="ECO:0000256" key="4">
    <source>
        <dbReference type="SAM" id="MobiDB-lite"/>
    </source>
</evidence>
<name>A0A0F7SJ92_PHARH</name>
<dbReference type="CDD" id="cd06257">
    <property type="entry name" value="DnaJ"/>
    <property type="match status" value="1"/>
</dbReference>
<dbReference type="Pfam" id="PF22774">
    <property type="entry name" value="DNAJC11_beta-barrel"/>
    <property type="match status" value="1"/>
</dbReference>
<dbReference type="InterPro" id="IPR052243">
    <property type="entry name" value="Mito_inner_membrane_organizer"/>
</dbReference>
<reference evidence="7" key="1">
    <citation type="submission" date="2014-08" db="EMBL/GenBank/DDBJ databases">
        <authorList>
            <person name="Sharma Rahul"/>
            <person name="Thines Marco"/>
        </authorList>
    </citation>
    <scope>NUCLEOTIDE SEQUENCE</scope>
</reference>
<feature type="region of interest" description="Disordered" evidence="4">
    <location>
        <begin position="554"/>
        <end position="574"/>
    </location>
</feature>
<dbReference type="Pfam" id="PF11875">
    <property type="entry name" value="DnaJ-like_C11_C"/>
    <property type="match status" value="1"/>
</dbReference>
<comment type="subcellular location">
    <subcellularLocation>
        <location evidence="1">Membrane</location>
    </subcellularLocation>
</comment>
<dbReference type="GO" id="GO:0042407">
    <property type="term" value="P:cristae formation"/>
    <property type="evidence" value="ECO:0007669"/>
    <property type="project" value="TreeGrafter"/>
</dbReference>
<feature type="transmembrane region" description="Helical" evidence="5">
    <location>
        <begin position="462"/>
        <end position="482"/>
    </location>
</feature>
<evidence type="ECO:0000256" key="3">
    <source>
        <dbReference type="ARBA" id="ARBA00023186"/>
    </source>
</evidence>
<dbReference type="PANTHER" id="PTHR44157:SF1">
    <property type="entry name" value="DNAJ HOMOLOG SUBFAMILY C MEMBER 11"/>
    <property type="match status" value="1"/>
</dbReference>
<protein>
    <submittedName>
        <fullName evidence="7">Molecular chaperone (DnaJ superfamily)</fullName>
    </submittedName>
</protein>
<organism evidence="7">
    <name type="scientific">Phaffia rhodozyma</name>
    <name type="common">Yeast</name>
    <name type="synonym">Xanthophyllomyces dendrorhous</name>
    <dbReference type="NCBI Taxonomy" id="264483"/>
    <lineage>
        <taxon>Eukaryota</taxon>
        <taxon>Fungi</taxon>
        <taxon>Dikarya</taxon>
        <taxon>Basidiomycota</taxon>
        <taxon>Agaricomycotina</taxon>
        <taxon>Tremellomycetes</taxon>
        <taxon>Cystofilobasidiales</taxon>
        <taxon>Mrakiaceae</taxon>
        <taxon>Phaffia</taxon>
    </lineage>
</organism>
<dbReference type="GO" id="GO:0016020">
    <property type="term" value="C:membrane"/>
    <property type="evidence" value="ECO:0007669"/>
    <property type="project" value="UniProtKB-SubCell"/>
</dbReference>
<dbReference type="SUPFAM" id="SSF46565">
    <property type="entry name" value="Chaperone J-domain"/>
    <property type="match status" value="1"/>
</dbReference>
<accession>A0A0F7SJ92</accession>
<dbReference type="InterPro" id="IPR036869">
    <property type="entry name" value="J_dom_sf"/>
</dbReference>
<sequence>MSSGIFITVIQVTLSIANPFERLPMDTEEAGPSARIFAAGRSARQVDDDDDLEYPSEPLFGQPNESQEVKQDEDLYSILNVSKDASVDVISQRYRSLVVLLHPDKQRNPSAKFAAETQFRRIQRAYEILVDEQKRALYDTLGEEGLKGSWEVGFKLKTPEEMRAEFTRQANEKKFLTQQRLVSPKGDFNVQINAESLLAPKSAFYGPRGPKNDGLLTRLRFVHARGLTLAHSFQVGLGQSTMLDIAGTMTQRIGQKRAANRLGGTMVGTIKHQFSPRLYTEVSASVLNPKLLAVRTIYEIDDETALDISARAFSPLTPPNIDLTLTRLIYPTLKSYLTLRSGSFGYRGDESSLTIGLTSHLGDTLPTNGWTAEIECGPGDVGTNLDWSKVVWAGWEFKVGGSAALSGGKVHLSWARKITKFIKATLSVEAETTAGLTLKLRLFRLGQRVTIPILITRTQSQWLVGAFLAPCVAVGVAHYAWLGPRKRRLAASRWKQLQEDNQELIEQMKQEAEQTVEMLQPVVERRIAEEEKADGLIILEAQYGALQTFSARSMPSSSPLSSTSPAPSSKDSTSTSADYIDVSIPLQALITDSQLVIPRSKTKAGLLGFWDPCLGAKKSLRVRYLFKGRLHEVVIKDREPLVLPLREHAIEER</sequence>
<feature type="domain" description="J" evidence="6">
    <location>
        <begin position="74"/>
        <end position="142"/>
    </location>
</feature>
<evidence type="ECO:0000256" key="5">
    <source>
        <dbReference type="SAM" id="Phobius"/>
    </source>
</evidence>
<keyword evidence="2 5" id="KW-0472">Membrane</keyword>
<dbReference type="PROSITE" id="PS00636">
    <property type="entry name" value="DNAJ_1"/>
    <property type="match status" value="1"/>
</dbReference>
<evidence type="ECO:0000256" key="1">
    <source>
        <dbReference type="ARBA" id="ARBA00004370"/>
    </source>
</evidence>
<evidence type="ECO:0000256" key="2">
    <source>
        <dbReference type="ARBA" id="ARBA00023136"/>
    </source>
</evidence>
<keyword evidence="3" id="KW-0143">Chaperone</keyword>
<evidence type="ECO:0000259" key="6">
    <source>
        <dbReference type="PROSITE" id="PS50076"/>
    </source>
</evidence>
<dbReference type="SMART" id="SM00271">
    <property type="entry name" value="DnaJ"/>
    <property type="match status" value="1"/>
</dbReference>
<evidence type="ECO:0000313" key="7">
    <source>
        <dbReference type="EMBL" id="CDZ98500.1"/>
    </source>
</evidence>
<dbReference type="PROSITE" id="PS50076">
    <property type="entry name" value="DNAJ_2"/>
    <property type="match status" value="1"/>
</dbReference>
<proteinExistence type="predicted"/>